<feature type="compositionally biased region" description="Basic and acidic residues" evidence="1">
    <location>
        <begin position="7"/>
        <end position="26"/>
    </location>
</feature>
<gene>
    <name evidence="2" type="ORF">B4109_0043</name>
</gene>
<comment type="caution">
    <text evidence="2">The sequence shown here is derived from an EMBL/GenBank/DDBJ whole genome shotgun (WGS) entry which is preliminary data.</text>
</comment>
<dbReference type="Proteomes" id="UP000075424">
    <property type="component" value="Unassembled WGS sequence"/>
</dbReference>
<proteinExistence type="predicted"/>
<accession>A0A150M9I8</accession>
<name>A0A150M9I8_GEOSE</name>
<evidence type="ECO:0000256" key="1">
    <source>
        <dbReference type="SAM" id="MobiDB-lite"/>
    </source>
</evidence>
<evidence type="ECO:0000313" key="2">
    <source>
        <dbReference type="EMBL" id="KYD21081.1"/>
    </source>
</evidence>
<organism evidence="2 3">
    <name type="scientific">Geobacillus stearothermophilus</name>
    <name type="common">Bacillus stearothermophilus</name>
    <dbReference type="NCBI Taxonomy" id="1422"/>
    <lineage>
        <taxon>Bacteria</taxon>
        <taxon>Bacillati</taxon>
        <taxon>Bacillota</taxon>
        <taxon>Bacilli</taxon>
        <taxon>Bacillales</taxon>
        <taxon>Anoxybacillaceae</taxon>
        <taxon>Geobacillus</taxon>
    </lineage>
</organism>
<dbReference type="AlphaFoldDB" id="A0A150M9I8"/>
<dbReference type="EMBL" id="LQYV01000137">
    <property type="protein sequence ID" value="KYD21081.1"/>
    <property type="molecule type" value="Genomic_DNA"/>
</dbReference>
<reference evidence="2 3" key="1">
    <citation type="submission" date="2016-01" db="EMBL/GenBank/DDBJ databases">
        <title>Draft Genome Sequences of Seven Thermophilic Sporeformers Isolated from Foods.</title>
        <authorList>
            <person name="Berendsen E.M."/>
            <person name="Wells-Bennik M.H."/>
            <person name="Krawcyk A.O."/>
            <person name="De Jong A."/>
            <person name="Holsappel S."/>
            <person name="Eijlander R.T."/>
            <person name="Kuipers O.P."/>
        </authorList>
    </citation>
    <scope>NUCLEOTIDE SEQUENCE [LARGE SCALE GENOMIC DNA]</scope>
    <source>
        <strain evidence="2 3">B4109</strain>
    </source>
</reference>
<protein>
    <submittedName>
        <fullName evidence="2">Uncharacterized protein</fullName>
    </submittedName>
</protein>
<sequence length="43" mass="4680">MSADSLYNKDNDERRKGVGCDETKTKAAEADHSLQRAGLVLSV</sequence>
<evidence type="ECO:0000313" key="3">
    <source>
        <dbReference type="Proteomes" id="UP000075424"/>
    </source>
</evidence>
<feature type="region of interest" description="Disordered" evidence="1">
    <location>
        <begin position="1"/>
        <end position="26"/>
    </location>
</feature>